<dbReference type="InterPro" id="IPR020625">
    <property type="entry name" value="Schiff_base-form_aldolases_AS"/>
</dbReference>
<dbReference type="SUPFAM" id="SSF51569">
    <property type="entry name" value="Aldolase"/>
    <property type="match status" value="1"/>
</dbReference>
<dbReference type="PROSITE" id="PS00666">
    <property type="entry name" value="DHDPS_2"/>
    <property type="match status" value="1"/>
</dbReference>
<evidence type="ECO:0000256" key="7">
    <source>
        <dbReference type="ARBA" id="ARBA00022915"/>
    </source>
</evidence>
<dbReference type="HAMAP" id="MF_00418">
    <property type="entry name" value="DapA"/>
    <property type="match status" value="1"/>
</dbReference>
<comment type="pathway">
    <text evidence="2 12">Amino-acid biosynthesis; L-lysine biosynthesis via DAP pathway; (S)-tetrahydrodipicolinate from L-aspartate: step 3/4.</text>
</comment>
<evidence type="ECO:0000256" key="2">
    <source>
        <dbReference type="ARBA" id="ARBA00005120"/>
    </source>
</evidence>
<proteinExistence type="inferred from homology"/>
<dbReference type="PIRSF" id="PIRSF001365">
    <property type="entry name" value="DHDPS"/>
    <property type="match status" value="1"/>
</dbReference>
<evidence type="ECO:0000256" key="12">
    <source>
        <dbReference type="HAMAP-Rule" id="MF_00418"/>
    </source>
</evidence>
<organism evidence="14 15">
    <name type="scientific">Dactylosporangium darangshiense</name>
    <dbReference type="NCBI Taxonomy" id="579108"/>
    <lineage>
        <taxon>Bacteria</taxon>
        <taxon>Bacillati</taxon>
        <taxon>Actinomycetota</taxon>
        <taxon>Actinomycetes</taxon>
        <taxon>Micromonosporales</taxon>
        <taxon>Micromonosporaceae</taxon>
        <taxon>Dactylosporangium</taxon>
    </lineage>
</organism>
<keyword evidence="10 12" id="KW-0704">Schiff base</keyword>
<evidence type="ECO:0000256" key="6">
    <source>
        <dbReference type="ARBA" id="ARBA00022605"/>
    </source>
</evidence>
<comment type="caution">
    <text evidence="14">The sequence shown here is derived from an EMBL/GenBank/DDBJ whole genome shotgun (WGS) entry which is preliminary data.</text>
</comment>
<evidence type="ECO:0000256" key="3">
    <source>
        <dbReference type="ARBA" id="ARBA00007592"/>
    </source>
</evidence>
<dbReference type="RefSeq" id="WP_345124665.1">
    <property type="nucleotide sequence ID" value="NZ_BAABAT010000005.1"/>
</dbReference>
<comment type="catalytic activity">
    <reaction evidence="11 12">
        <text>L-aspartate 4-semialdehyde + pyruvate = (2S,4S)-4-hydroxy-2,3,4,5-tetrahydrodipicolinate + H2O + H(+)</text>
        <dbReference type="Rhea" id="RHEA:34171"/>
        <dbReference type="ChEBI" id="CHEBI:15361"/>
        <dbReference type="ChEBI" id="CHEBI:15377"/>
        <dbReference type="ChEBI" id="CHEBI:15378"/>
        <dbReference type="ChEBI" id="CHEBI:67139"/>
        <dbReference type="ChEBI" id="CHEBI:537519"/>
        <dbReference type="EC" id="4.3.3.7"/>
    </reaction>
</comment>
<name>A0ABP8D567_9ACTN</name>
<evidence type="ECO:0000256" key="8">
    <source>
        <dbReference type="ARBA" id="ARBA00023154"/>
    </source>
</evidence>
<accession>A0ABP8D567</accession>
<comment type="subunit">
    <text evidence="12">Homotetramer; dimer of dimers.</text>
</comment>
<keyword evidence="7 12" id="KW-0220">Diaminopimelate biosynthesis</keyword>
<evidence type="ECO:0000313" key="15">
    <source>
        <dbReference type="Proteomes" id="UP001500620"/>
    </source>
</evidence>
<evidence type="ECO:0000256" key="10">
    <source>
        <dbReference type="ARBA" id="ARBA00023270"/>
    </source>
</evidence>
<evidence type="ECO:0000256" key="4">
    <source>
        <dbReference type="ARBA" id="ARBA00012086"/>
    </source>
</evidence>
<comment type="caution">
    <text evidence="12">Was originally thought to be a dihydrodipicolinate synthase (DHDPS), catalyzing the condensation of (S)-aspartate-beta-semialdehyde [(S)-ASA] and pyruvate to dihydrodipicolinate (DHDP). However, it was shown in E.coli that the product of the enzymatic reaction is not dihydrodipicolinate but in fact (4S)-4-hydroxy-2,3,4,5-tetrahydro-(2S)-dipicolinic acid (HTPA), and that the consecutive dehydration reaction leading to DHDP is not spontaneous but catalyzed by DapB.</text>
</comment>
<dbReference type="PANTHER" id="PTHR12128:SF66">
    <property type="entry name" value="4-HYDROXY-2-OXOGLUTARATE ALDOLASE, MITOCHONDRIAL"/>
    <property type="match status" value="1"/>
</dbReference>
<evidence type="ECO:0000256" key="13">
    <source>
        <dbReference type="PIRNR" id="PIRNR001365"/>
    </source>
</evidence>
<dbReference type="EMBL" id="BAABAT010000005">
    <property type="protein sequence ID" value="GAA4247764.1"/>
    <property type="molecule type" value="Genomic_DNA"/>
</dbReference>
<keyword evidence="8 12" id="KW-0457">Lysine biosynthesis</keyword>
<dbReference type="Proteomes" id="UP001500620">
    <property type="component" value="Unassembled WGS sequence"/>
</dbReference>
<evidence type="ECO:0000313" key="14">
    <source>
        <dbReference type="EMBL" id="GAA4247764.1"/>
    </source>
</evidence>
<gene>
    <name evidence="14" type="primary">dapA_1</name>
    <name evidence="12" type="synonym">dapA</name>
    <name evidence="14" type="ORF">GCM10022255_024930</name>
</gene>
<reference evidence="15" key="1">
    <citation type="journal article" date="2019" name="Int. J. Syst. Evol. Microbiol.">
        <title>The Global Catalogue of Microorganisms (GCM) 10K type strain sequencing project: providing services to taxonomists for standard genome sequencing and annotation.</title>
        <authorList>
            <consortium name="The Broad Institute Genomics Platform"/>
            <consortium name="The Broad Institute Genome Sequencing Center for Infectious Disease"/>
            <person name="Wu L."/>
            <person name="Ma J."/>
        </authorList>
    </citation>
    <scope>NUCLEOTIDE SEQUENCE [LARGE SCALE GENOMIC DNA]</scope>
    <source>
        <strain evidence="15">JCM 17441</strain>
    </source>
</reference>
<feature type="site" description="Part of a proton relay during catalysis" evidence="12">
    <location>
        <position position="55"/>
    </location>
</feature>
<dbReference type="Pfam" id="PF00701">
    <property type="entry name" value="DHDPS"/>
    <property type="match status" value="1"/>
</dbReference>
<keyword evidence="6 12" id="KW-0028">Amino-acid biosynthesis</keyword>
<dbReference type="InterPro" id="IPR020624">
    <property type="entry name" value="Schiff_base-form_aldolases_CS"/>
</dbReference>
<dbReference type="InterPro" id="IPR005263">
    <property type="entry name" value="DapA"/>
</dbReference>
<dbReference type="CDD" id="cd00950">
    <property type="entry name" value="DHDPS"/>
    <property type="match status" value="1"/>
</dbReference>
<dbReference type="Gene3D" id="3.20.20.70">
    <property type="entry name" value="Aldolase class I"/>
    <property type="match status" value="1"/>
</dbReference>
<keyword evidence="15" id="KW-1185">Reference proteome</keyword>
<dbReference type="EC" id="4.3.3.7" evidence="4 12"/>
<feature type="active site" description="Proton donor/acceptor" evidence="12">
    <location>
        <position position="144"/>
    </location>
</feature>
<dbReference type="SMART" id="SM01130">
    <property type="entry name" value="DHDPS"/>
    <property type="match status" value="1"/>
</dbReference>
<keyword evidence="9 12" id="KW-0456">Lyase</keyword>
<dbReference type="PRINTS" id="PR00146">
    <property type="entry name" value="DHPICSNTHASE"/>
</dbReference>
<comment type="function">
    <text evidence="1 12">Catalyzes the condensation of (S)-aspartate-beta-semialdehyde [(S)-ASA] and pyruvate to 4-hydroxy-tetrahydrodipicolinate (HTPA).</text>
</comment>
<dbReference type="PROSITE" id="PS00665">
    <property type="entry name" value="DHDPS_1"/>
    <property type="match status" value="1"/>
</dbReference>
<feature type="active site" description="Schiff-base intermediate with substrate" evidence="12">
    <location>
        <position position="172"/>
    </location>
</feature>
<dbReference type="InterPro" id="IPR013785">
    <property type="entry name" value="Aldolase_TIM"/>
</dbReference>
<evidence type="ECO:0000256" key="1">
    <source>
        <dbReference type="ARBA" id="ARBA00003294"/>
    </source>
</evidence>
<dbReference type="PANTHER" id="PTHR12128">
    <property type="entry name" value="DIHYDRODIPICOLINATE SYNTHASE"/>
    <property type="match status" value="1"/>
</dbReference>
<sequence>MTRTGSVPGRPFGRLLSAMVTPFAPDGSLDADGAARLAAHLVDEQQHDGLVVNGTTGESATTSDAEKDRVLRAVVEAVGDRATVIAGVGTNDTAHTVELSRAAEKAGADGLLVVTPYYNKPPQAGLIHHFRTVADSSGLPVMLYDIPGRAGVAIETETMCRLAEHERIVAVKDAKGDLGESAWVIKRTDLAYYSGEDKLTLPLLAVGAVGVVGVPTHVFGPDTKRMIIAHEVGDVALARELHLKLLPAFCGFFRTQGVILTKAALMLLGLPAGPVRPPLVSANAAELGRLREDCAEAGRTIGSADQMAHHNELGVAL</sequence>
<dbReference type="InterPro" id="IPR002220">
    <property type="entry name" value="DapA-like"/>
</dbReference>
<feature type="binding site" evidence="12">
    <location>
        <position position="212"/>
    </location>
    <ligand>
        <name>pyruvate</name>
        <dbReference type="ChEBI" id="CHEBI:15361"/>
    </ligand>
</feature>
<evidence type="ECO:0000256" key="11">
    <source>
        <dbReference type="ARBA" id="ARBA00047836"/>
    </source>
</evidence>
<evidence type="ECO:0000256" key="9">
    <source>
        <dbReference type="ARBA" id="ARBA00023239"/>
    </source>
</evidence>
<feature type="site" description="Part of a proton relay during catalysis" evidence="12">
    <location>
        <position position="118"/>
    </location>
</feature>
<comment type="subcellular location">
    <subcellularLocation>
        <location evidence="12">Cytoplasm</location>
    </subcellularLocation>
</comment>
<comment type="similarity">
    <text evidence="3 12 13">Belongs to the DapA family.</text>
</comment>
<keyword evidence="5 12" id="KW-0963">Cytoplasm</keyword>
<evidence type="ECO:0000256" key="5">
    <source>
        <dbReference type="ARBA" id="ARBA00022490"/>
    </source>
</evidence>
<feature type="binding site" evidence="12">
    <location>
        <position position="56"/>
    </location>
    <ligand>
        <name>pyruvate</name>
        <dbReference type="ChEBI" id="CHEBI:15361"/>
    </ligand>
</feature>
<dbReference type="NCBIfam" id="TIGR00674">
    <property type="entry name" value="dapA"/>
    <property type="match status" value="1"/>
</dbReference>
<protein>
    <recommendedName>
        <fullName evidence="4 12">4-hydroxy-tetrahydrodipicolinate synthase</fullName>
        <shortName evidence="12">HTPA synthase</shortName>
        <ecNumber evidence="4 12">4.3.3.7</ecNumber>
    </recommendedName>
</protein>